<evidence type="ECO:0008006" key="7">
    <source>
        <dbReference type="Google" id="ProtNLM"/>
    </source>
</evidence>
<feature type="compositionally biased region" description="Gly residues" evidence="2">
    <location>
        <begin position="333"/>
        <end position="344"/>
    </location>
</feature>
<dbReference type="Pfam" id="PF23134">
    <property type="entry name" value="TRIP4_3rd"/>
    <property type="match status" value="1"/>
</dbReference>
<evidence type="ECO:0000259" key="3">
    <source>
        <dbReference type="Pfam" id="PF06221"/>
    </source>
</evidence>
<evidence type="ECO:0000259" key="5">
    <source>
        <dbReference type="Pfam" id="PF23135"/>
    </source>
</evidence>
<feature type="region of interest" description="Disordered" evidence="2">
    <location>
        <begin position="73"/>
        <end position="144"/>
    </location>
</feature>
<feature type="region of interest" description="Disordered" evidence="2">
    <location>
        <begin position="320"/>
        <end position="359"/>
    </location>
</feature>
<evidence type="ECO:0000259" key="4">
    <source>
        <dbReference type="Pfam" id="PF23134"/>
    </source>
</evidence>
<evidence type="ECO:0000256" key="1">
    <source>
        <dbReference type="SAM" id="Coils"/>
    </source>
</evidence>
<keyword evidence="1" id="KW-0175">Coiled coil</keyword>
<protein>
    <recommendedName>
        <fullName evidence="7">Zinc finger C2HC5-type domain-containing protein</fullName>
    </recommendedName>
</protein>
<feature type="domain" description="TRIP4/RQT4 C2HC5-type zinc finger" evidence="3">
    <location>
        <begin position="168"/>
        <end position="212"/>
    </location>
</feature>
<dbReference type="GO" id="GO:0005634">
    <property type="term" value="C:nucleus"/>
    <property type="evidence" value="ECO:0007669"/>
    <property type="project" value="InterPro"/>
</dbReference>
<dbReference type="EnsemblMetazoa" id="ACOM037806-RA">
    <property type="protein sequence ID" value="ACOM037806-PA.1"/>
    <property type="gene ID" value="ACOM037806"/>
</dbReference>
<feature type="compositionally biased region" description="Low complexity" evidence="2">
    <location>
        <begin position="86"/>
        <end position="114"/>
    </location>
</feature>
<dbReference type="Proteomes" id="UP000075882">
    <property type="component" value="Unassembled WGS sequence"/>
</dbReference>
<dbReference type="PANTHER" id="PTHR12963">
    <property type="entry name" value="THYROID RECEPTOR INTERACTING PROTEIN RELATED"/>
    <property type="match status" value="1"/>
</dbReference>
<proteinExistence type="predicted"/>
<dbReference type="Pfam" id="PF23135">
    <property type="entry name" value="TRI4_N"/>
    <property type="match status" value="1"/>
</dbReference>
<dbReference type="GO" id="GO:0008270">
    <property type="term" value="F:zinc ion binding"/>
    <property type="evidence" value="ECO:0007669"/>
    <property type="project" value="InterPro"/>
</dbReference>
<dbReference type="InterPro" id="IPR039128">
    <property type="entry name" value="TRIP4-like"/>
</dbReference>
<dbReference type="PANTHER" id="PTHR12963:SF4">
    <property type="entry name" value="ACTIVATING SIGNAL COINTEGRATOR 1"/>
    <property type="match status" value="1"/>
</dbReference>
<feature type="coiled-coil region" evidence="1">
    <location>
        <begin position="277"/>
        <end position="304"/>
    </location>
</feature>
<dbReference type="GO" id="GO:0180022">
    <property type="term" value="C:RQC-trigger complex"/>
    <property type="evidence" value="ECO:0007669"/>
    <property type="project" value="InterPro"/>
</dbReference>
<evidence type="ECO:0000313" key="6">
    <source>
        <dbReference type="EnsemblMetazoa" id="ACOM037806-PA.1"/>
    </source>
</evidence>
<dbReference type="GO" id="GO:0045893">
    <property type="term" value="P:positive regulation of DNA-templated transcription"/>
    <property type="evidence" value="ECO:0007669"/>
    <property type="project" value="TreeGrafter"/>
</dbReference>
<name>A0A8W7PU01_ANOCL</name>
<accession>A0A8W7PU01</accession>
<feature type="domain" description="Activating signal cointegrator 1 N-terminal" evidence="5">
    <location>
        <begin position="32"/>
        <end position="68"/>
    </location>
</feature>
<dbReference type="VEuPathDB" id="VectorBase:ACON2_031226"/>
<dbReference type="GO" id="GO:0072344">
    <property type="term" value="P:rescue of stalled ribosome"/>
    <property type="evidence" value="ECO:0007669"/>
    <property type="project" value="InterPro"/>
</dbReference>
<dbReference type="InterPro" id="IPR009349">
    <property type="entry name" value="TRIP4/RQT4_C2HC5_Znf"/>
</dbReference>
<sequence>MVRLVCGLQYRPPASSSWTARSCDSPYSAVPAYIHTIQNAHEIDGYFRTLLDYNNPQHTAFIRELKVRLGHDTPDGLPVMKPLTTGKSAGKSKQQPSASSSKQQQQQQQTKPSKANPPTSGASSSKPTPTAPEASGGGGGGSKKKTKYVNLYGQDGELADVVLLKGRHHCDCQAGKHRLVNNCLHCGRIVCEQEGSGPCLFCGSLVCTEHEQRLIESASRKGDSLRRTLMEQNRPAGWEEALATRNRLLEYDRNSEKRTTVIDDEADYFKTHSVWLSDAERKKLEQLEEELREKRHASRLARKVTLDFAGRRVLDETKHVDRGRGGDTAAGVSGRGAGQWGWAGQGERATARAASDWSG</sequence>
<feature type="domain" description="Activating signal cointegrator 1 third" evidence="4">
    <location>
        <begin position="264"/>
        <end position="316"/>
    </location>
</feature>
<reference evidence="6" key="1">
    <citation type="submission" date="2022-08" db="UniProtKB">
        <authorList>
            <consortium name="EnsemblMetazoa"/>
        </authorList>
    </citation>
    <scope>IDENTIFICATION</scope>
</reference>
<dbReference type="InterPro" id="IPR056993">
    <property type="entry name" value="TRIP4_3rd_dom"/>
</dbReference>
<dbReference type="InterPro" id="IPR056994">
    <property type="entry name" value="TRI4_N"/>
</dbReference>
<dbReference type="AlphaFoldDB" id="A0A8W7PU01"/>
<organism evidence="6">
    <name type="scientific">Anopheles coluzzii</name>
    <name type="common">African malaria mosquito</name>
    <dbReference type="NCBI Taxonomy" id="1518534"/>
    <lineage>
        <taxon>Eukaryota</taxon>
        <taxon>Metazoa</taxon>
        <taxon>Ecdysozoa</taxon>
        <taxon>Arthropoda</taxon>
        <taxon>Hexapoda</taxon>
        <taxon>Insecta</taxon>
        <taxon>Pterygota</taxon>
        <taxon>Neoptera</taxon>
        <taxon>Endopterygota</taxon>
        <taxon>Diptera</taxon>
        <taxon>Nematocera</taxon>
        <taxon>Culicoidea</taxon>
        <taxon>Culicidae</taxon>
        <taxon>Anophelinae</taxon>
        <taxon>Anopheles</taxon>
    </lineage>
</organism>
<dbReference type="Pfam" id="PF06221">
    <property type="entry name" value="zf-C2HC5"/>
    <property type="match status" value="1"/>
</dbReference>
<evidence type="ECO:0000256" key="2">
    <source>
        <dbReference type="SAM" id="MobiDB-lite"/>
    </source>
</evidence>
<feature type="compositionally biased region" description="Polar residues" evidence="2">
    <location>
        <begin position="116"/>
        <end position="128"/>
    </location>
</feature>